<evidence type="ECO:0000313" key="2">
    <source>
        <dbReference type="EMBL" id="PKD42389.1"/>
    </source>
</evidence>
<comment type="caution">
    <text evidence="2">The sequence shown here is derived from an EMBL/GenBank/DDBJ whole genome shotgun (WGS) entry which is preliminary data.</text>
</comment>
<keyword evidence="1" id="KW-1133">Transmembrane helix</keyword>
<reference evidence="2 3" key="1">
    <citation type="submission" date="2017-11" db="EMBL/GenBank/DDBJ databases">
        <title>Rhodohalobacter 15182 sp. nov., isolated from a salt lake.</title>
        <authorList>
            <person name="Han S."/>
        </authorList>
    </citation>
    <scope>NUCLEOTIDE SEQUENCE [LARGE SCALE GENOMIC DNA]</scope>
    <source>
        <strain evidence="2 3">15182</strain>
    </source>
</reference>
<evidence type="ECO:0000313" key="3">
    <source>
        <dbReference type="Proteomes" id="UP000233398"/>
    </source>
</evidence>
<feature type="transmembrane region" description="Helical" evidence="1">
    <location>
        <begin position="12"/>
        <end position="35"/>
    </location>
</feature>
<proteinExistence type="predicted"/>
<keyword evidence="3" id="KW-1185">Reference proteome</keyword>
<gene>
    <name evidence="2" type="ORF">CWD77_15220</name>
</gene>
<dbReference type="Proteomes" id="UP000233398">
    <property type="component" value="Unassembled WGS sequence"/>
</dbReference>
<dbReference type="EMBL" id="PISP01000007">
    <property type="protein sequence ID" value="PKD42389.1"/>
    <property type="molecule type" value="Genomic_DNA"/>
</dbReference>
<keyword evidence="1" id="KW-0812">Transmembrane</keyword>
<name>A0A2N0VDX5_9BACT</name>
<accession>A0A2N0VDX5</accession>
<feature type="transmembrane region" description="Helical" evidence="1">
    <location>
        <begin position="69"/>
        <end position="88"/>
    </location>
</feature>
<keyword evidence="1" id="KW-0472">Membrane</keyword>
<evidence type="ECO:0000256" key="1">
    <source>
        <dbReference type="SAM" id="Phobius"/>
    </source>
</evidence>
<organism evidence="2 3">
    <name type="scientific">Rhodohalobacter barkolensis</name>
    <dbReference type="NCBI Taxonomy" id="2053187"/>
    <lineage>
        <taxon>Bacteria</taxon>
        <taxon>Pseudomonadati</taxon>
        <taxon>Balneolota</taxon>
        <taxon>Balneolia</taxon>
        <taxon>Balneolales</taxon>
        <taxon>Balneolaceae</taxon>
        <taxon>Rhodohalobacter</taxon>
    </lineage>
</organism>
<feature type="transmembrane region" description="Helical" evidence="1">
    <location>
        <begin position="41"/>
        <end position="62"/>
    </location>
</feature>
<dbReference type="AlphaFoldDB" id="A0A2N0VDX5"/>
<evidence type="ECO:0008006" key="4">
    <source>
        <dbReference type="Google" id="ProtNLM"/>
    </source>
</evidence>
<sequence length="102" mass="11856">MEYSAFKLNYKLVWVIVISSVLFSITALLSIFQQWVVPQVITHSAIILSAAAWLIVIGDMAYRKFYHKSLWVIFMVLFPSITPVVYLFQRSKLERIESKISI</sequence>
<protein>
    <recommendedName>
        <fullName evidence="4">Cardiolipin synthase N-terminal domain-containing protein</fullName>
    </recommendedName>
</protein>